<dbReference type="OrthoDB" id="9807022at2"/>
<keyword evidence="1" id="KW-1133">Transmembrane helix</keyword>
<feature type="transmembrane region" description="Helical" evidence="1">
    <location>
        <begin position="56"/>
        <end position="78"/>
    </location>
</feature>
<organism evidence="3 4">
    <name type="scientific">Alloprevotella rava F0323</name>
    <dbReference type="NCBI Taxonomy" id="679199"/>
    <lineage>
        <taxon>Bacteria</taxon>
        <taxon>Pseudomonadati</taxon>
        <taxon>Bacteroidota</taxon>
        <taxon>Bacteroidia</taxon>
        <taxon>Bacteroidales</taxon>
        <taxon>Prevotellaceae</taxon>
        <taxon>Alloprevotella</taxon>
    </lineage>
</organism>
<comment type="caution">
    <text evidence="3">The sequence shown here is derived from an EMBL/GenBank/DDBJ whole genome shotgun (WGS) entry which is preliminary data.</text>
</comment>
<feature type="transmembrane region" description="Helical" evidence="1">
    <location>
        <begin position="313"/>
        <end position="335"/>
    </location>
</feature>
<dbReference type="InterPro" id="IPR002656">
    <property type="entry name" value="Acyl_transf_3_dom"/>
</dbReference>
<reference evidence="3 4" key="1">
    <citation type="submission" date="2011-08" db="EMBL/GenBank/DDBJ databases">
        <title>The Genome Sequence of Prevotella sp. oral taxon 302 str. F0323.</title>
        <authorList>
            <consortium name="The Broad Institute Genome Sequencing Platform"/>
            <person name="Earl A."/>
            <person name="Ward D."/>
            <person name="Feldgarden M."/>
            <person name="Gevers D."/>
            <person name="Izard J."/>
            <person name="Blanton J.M."/>
            <person name="Baranova O.V."/>
            <person name="Tanner A.C."/>
            <person name="Dewhirst F.E."/>
            <person name="Young S.K."/>
            <person name="Zeng Q."/>
            <person name="Gargeya S."/>
            <person name="Fitzgerald M."/>
            <person name="Haas B."/>
            <person name="Abouelleil A."/>
            <person name="Alvarado L."/>
            <person name="Arachchi H.M."/>
            <person name="Berlin A."/>
            <person name="Brown A."/>
            <person name="Chapman S.B."/>
            <person name="Chen Z."/>
            <person name="Dunbar C."/>
            <person name="Freedman E."/>
            <person name="Gearin G."/>
            <person name="Gellesch M."/>
            <person name="Goldberg J."/>
            <person name="Griggs A."/>
            <person name="Gujja S."/>
            <person name="Heiman D."/>
            <person name="Howarth C."/>
            <person name="Larson L."/>
            <person name="Lui A."/>
            <person name="MacDonald P.J.P."/>
            <person name="Montmayeur A."/>
            <person name="Murphy C."/>
            <person name="Neiman D."/>
            <person name="Pearson M."/>
            <person name="Priest M."/>
            <person name="Roberts A."/>
            <person name="Saif S."/>
            <person name="Shea T."/>
            <person name="Shenoy N."/>
            <person name="Sisk P."/>
            <person name="Stolte C."/>
            <person name="Sykes S."/>
            <person name="Wortman J."/>
            <person name="Nusbaum C."/>
            <person name="Birren B."/>
        </authorList>
    </citation>
    <scope>NUCLEOTIDE SEQUENCE [LARGE SCALE GENOMIC DNA]</scope>
    <source>
        <strain evidence="3 4">F0323</strain>
    </source>
</reference>
<feature type="transmembrane region" description="Helical" evidence="1">
    <location>
        <begin position="167"/>
        <end position="185"/>
    </location>
</feature>
<dbReference type="Proteomes" id="UP000015993">
    <property type="component" value="Unassembled WGS sequence"/>
</dbReference>
<keyword evidence="1" id="KW-0812">Transmembrane</keyword>
<accession>G5GD00</accession>
<dbReference type="EMBL" id="ACZK01000024">
    <property type="protein sequence ID" value="EHG22444.1"/>
    <property type="molecule type" value="Genomic_DNA"/>
</dbReference>
<proteinExistence type="predicted"/>
<sequence>MDDRIMNLTYISKSQSQALKGCALFMMVFLHLFNKPSNLQTTFSLFDVAGVPLVNFLSRGMSPVDFYLFLSGYGLYYIYKSKKQTRAGNFMRLARLVIIYWLILLVFVTMGHFMKPGVYPGSMWDLVQNITAFRTTYNGEAWFLFPYLLMSLTCGFLFQILDRFRGLKVFAVCMGVYIISCFLISRYYASFFNSHYAFYHVVVYFSFLLPFVLGAIFCKYASKEHTGFCMRCLNGMPQWMLVVALLLLFLSCCVISSAVYSPFYVCMFVLLFLRIRWWGWIERGMMFLGKFSTSVWLIHTWFCYYLFHDFIYGFHYPMFILVVEFTVSIMSGYVIQKIAKQVYRVVGL</sequence>
<evidence type="ECO:0000259" key="2">
    <source>
        <dbReference type="Pfam" id="PF01757"/>
    </source>
</evidence>
<keyword evidence="1" id="KW-0472">Membrane</keyword>
<name>G5GD00_9BACT</name>
<dbReference type="HOGENOM" id="CLU_061965_0_0_10"/>
<protein>
    <recommendedName>
        <fullName evidence="2">Acyltransferase 3 domain-containing protein</fullName>
    </recommendedName>
</protein>
<dbReference type="GO" id="GO:0016747">
    <property type="term" value="F:acyltransferase activity, transferring groups other than amino-acyl groups"/>
    <property type="evidence" value="ECO:0007669"/>
    <property type="project" value="InterPro"/>
</dbReference>
<gene>
    <name evidence="3" type="ORF">HMPREF9332_01454</name>
</gene>
<evidence type="ECO:0000256" key="1">
    <source>
        <dbReference type="SAM" id="Phobius"/>
    </source>
</evidence>
<evidence type="ECO:0000313" key="3">
    <source>
        <dbReference type="EMBL" id="EHG22444.1"/>
    </source>
</evidence>
<feature type="transmembrane region" description="Helical" evidence="1">
    <location>
        <begin position="18"/>
        <end position="36"/>
    </location>
</feature>
<feature type="transmembrane region" description="Helical" evidence="1">
    <location>
        <begin position="197"/>
        <end position="218"/>
    </location>
</feature>
<feature type="transmembrane region" description="Helical" evidence="1">
    <location>
        <begin position="90"/>
        <end position="114"/>
    </location>
</feature>
<dbReference type="eggNOG" id="COG1835">
    <property type="taxonomic scope" value="Bacteria"/>
</dbReference>
<evidence type="ECO:0000313" key="4">
    <source>
        <dbReference type="Proteomes" id="UP000015993"/>
    </source>
</evidence>
<keyword evidence="4" id="KW-1185">Reference proteome</keyword>
<dbReference type="AlphaFoldDB" id="G5GD00"/>
<dbReference type="Pfam" id="PF01757">
    <property type="entry name" value="Acyl_transf_3"/>
    <property type="match status" value="1"/>
</dbReference>
<feature type="transmembrane region" description="Helical" evidence="1">
    <location>
        <begin position="141"/>
        <end position="160"/>
    </location>
</feature>
<feature type="transmembrane region" description="Helical" evidence="1">
    <location>
        <begin position="239"/>
        <end position="257"/>
    </location>
</feature>
<feature type="domain" description="Acyltransferase 3" evidence="2">
    <location>
        <begin position="18"/>
        <end position="322"/>
    </location>
</feature>